<dbReference type="AlphaFoldDB" id="A0A4R6RWH1"/>
<dbReference type="PANTHER" id="PTHR30390:SF7">
    <property type="entry name" value="PHOSPHOHEPTOSE ISOMERASE"/>
    <property type="match status" value="1"/>
</dbReference>
<dbReference type="RefSeq" id="WP_133616897.1">
    <property type="nucleotide sequence ID" value="NZ_SNYA01000005.1"/>
</dbReference>
<dbReference type="EMBL" id="SNYA01000005">
    <property type="protein sequence ID" value="TDP91389.1"/>
    <property type="molecule type" value="Genomic_DNA"/>
</dbReference>
<reference evidence="2 3" key="1">
    <citation type="submission" date="2019-03" db="EMBL/GenBank/DDBJ databases">
        <title>Genomic analyses of the natural microbiome of Caenorhabditis elegans.</title>
        <authorList>
            <person name="Samuel B."/>
        </authorList>
    </citation>
    <scope>NUCLEOTIDE SEQUENCE [LARGE SCALE GENOMIC DNA]</scope>
    <source>
        <strain evidence="2 3">JUb18</strain>
    </source>
</reference>
<dbReference type="NCBIfam" id="NF002805">
    <property type="entry name" value="PRK02947.1"/>
    <property type="match status" value="1"/>
</dbReference>
<dbReference type="Pfam" id="PF13580">
    <property type="entry name" value="SIS_2"/>
    <property type="match status" value="1"/>
</dbReference>
<dbReference type="Proteomes" id="UP000295601">
    <property type="component" value="Unassembled WGS sequence"/>
</dbReference>
<feature type="domain" description="SIS" evidence="1">
    <location>
        <begin position="33"/>
        <end position="220"/>
    </location>
</feature>
<keyword evidence="3" id="KW-1185">Reference proteome</keyword>
<dbReference type="InterPro" id="IPR050099">
    <property type="entry name" value="SIS_GmhA/DiaA_subfam"/>
</dbReference>
<dbReference type="InterPro" id="IPR046348">
    <property type="entry name" value="SIS_dom_sf"/>
</dbReference>
<organism evidence="2 3">
    <name type="scientific">Leucobacter luti</name>
    <dbReference type="NCBI Taxonomy" id="340320"/>
    <lineage>
        <taxon>Bacteria</taxon>
        <taxon>Bacillati</taxon>
        <taxon>Actinomycetota</taxon>
        <taxon>Actinomycetes</taxon>
        <taxon>Micrococcales</taxon>
        <taxon>Microbacteriaceae</taxon>
        <taxon>Leucobacter</taxon>
    </lineage>
</organism>
<dbReference type="Gene3D" id="3.40.50.10490">
    <property type="entry name" value="Glucose-6-phosphate isomerase like protein, domain 1"/>
    <property type="match status" value="1"/>
</dbReference>
<proteinExistence type="predicted"/>
<dbReference type="InterPro" id="IPR035472">
    <property type="entry name" value="RpiR-like_SIS"/>
</dbReference>
<dbReference type="CDD" id="cd05013">
    <property type="entry name" value="SIS_RpiR"/>
    <property type="match status" value="1"/>
</dbReference>
<accession>A0A4R6RWH1</accession>
<dbReference type="GO" id="GO:1901135">
    <property type="term" value="P:carbohydrate derivative metabolic process"/>
    <property type="evidence" value="ECO:0007669"/>
    <property type="project" value="InterPro"/>
</dbReference>
<dbReference type="PROSITE" id="PS51464">
    <property type="entry name" value="SIS"/>
    <property type="match status" value="1"/>
</dbReference>
<evidence type="ECO:0000259" key="1">
    <source>
        <dbReference type="PROSITE" id="PS51464"/>
    </source>
</evidence>
<dbReference type="InterPro" id="IPR001347">
    <property type="entry name" value="SIS_dom"/>
</dbReference>
<evidence type="ECO:0000313" key="3">
    <source>
        <dbReference type="Proteomes" id="UP000295601"/>
    </source>
</evidence>
<dbReference type="GO" id="GO:0097367">
    <property type="term" value="F:carbohydrate derivative binding"/>
    <property type="evidence" value="ECO:0007669"/>
    <property type="project" value="InterPro"/>
</dbReference>
<dbReference type="SUPFAM" id="SSF53697">
    <property type="entry name" value="SIS domain"/>
    <property type="match status" value="1"/>
</dbReference>
<protein>
    <submittedName>
        <fullName evidence="2">Putative phosphosugar-binding protein</fullName>
    </submittedName>
</protein>
<dbReference type="OrthoDB" id="9813831at2"/>
<sequence length="262" mass="28409">MSIATGYFDDVIAKLARVRDTQDEAIAQAAEICADTIASDGLVFTFGTGHGGFAALEMFPRTGGVTGFRPIVESSIALMHHVLGDQGTAQYRFLHTREGYGNAILRSHQIKEGDALILFSHSGINAVILDMAVEFKERGLKVIAVTSVPHSSQVESRHSSGHRLYEIADVVIDTGIPLEDASQFIDGLEFPVGPTSTSIAVAVGHAINASTSAALVARGETPMIMVNTNSNRTKFAHQQNDRNYAELWRRLRSREFSAPEVR</sequence>
<evidence type="ECO:0000313" key="2">
    <source>
        <dbReference type="EMBL" id="TDP91389.1"/>
    </source>
</evidence>
<dbReference type="PANTHER" id="PTHR30390">
    <property type="entry name" value="SEDOHEPTULOSE 7-PHOSPHATE ISOMERASE / DNAA INITIATOR-ASSOCIATING FACTOR FOR REPLICATION INITIATION"/>
    <property type="match status" value="1"/>
</dbReference>
<comment type="caution">
    <text evidence="2">The sequence shown here is derived from an EMBL/GenBank/DDBJ whole genome shotgun (WGS) entry which is preliminary data.</text>
</comment>
<gene>
    <name evidence="2" type="ORF">EDF62_2004</name>
</gene>
<name>A0A4R6RWH1_9MICO</name>